<reference evidence="2" key="1">
    <citation type="journal article" date="2019" name="Int. J. Syst. Evol. Microbiol.">
        <title>The Global Catalogue of Microorganisms (GCM) 10K type strain sequencing project: providing services to taxonomists for standard genome sequencing and annotation.</title>
        <authorList>
            <consortium name="The Broad Institute Genomics Platform"/>
            <consortium name="The Broad Institute Genome Sequencing Center for Infectious Disease"/>
            <person name="Wu L."/>
            <person name="Ma J."/>
        </authorList>
    </citation>
    <scope>NUCLEOTIDE SEQUENCE [LARGE SCALE GENOMIC DNA]</scope>
    <source>
        <strain evidence="2">JCM 6305</strain>
    </source>
</reference>
<protein>
    <recommendedName>
        <fullName evidence="3">DGTPase</fullName>
    </recommendedName>
</protein>
<sequence>MREFALELPGAFEDFPWNECVIKVNRKIFVFLFLGHLVAGRGDSPPTVTVKLTHPETHAHALSVPGAVPTGYGLGRAGWVTVPLAGTDAPPAELLCDWVEESYRTVAPKRTVALLDAERTPPPPGA</sequence>
<dbReference type="Proteomes" id="UP001501638">
    <property type="component" value="Unassembled WGS sequence"/>
</dbReference>
<name>A0ABP5WCW8_9ACTN</name>
<dbReference type="EMBL" id="BAAASZ010000003">
    <property type="protein sequence ID" value="GAA2424835.1"/>
    <property type="molecule type" value="Genomic_DNA"/>
</dbReference>
<dbReference type="Pfam" id="PF04237">
    <property type="entry name" value="YjbR"/>
    <property type="match status" value="1"/>
</dbReference>
<evidence type="ECO:0000313" key="1">
    <source>
        <dbReference type="EMBL" id="GAA2424835.1"/>
    </source>
</evidence>
<comment type="caution">
    <text evidence="1">The sequence shown here is derived from an EMBL/GenBank/DDBJ whole genome shotgun (WGS) entry which is preliminary data.</text>
</comment>
<accession>A0ABP5WCW8</accession>
<gene>
    <name evidence="1" type="ORF">GCM10010405_04110</name>
</gene>
<dbReference type="SUPFAM" id="SSF142906">
    <property type="entry name" value="YjbR-like"/>
    <property type="match status" value="1"/>
</dbReference>
<evidence type="ECO:0000313" key="2">
    <source>
        <dbReference type="Proteomes" id="UP001501638"/>
    </source>
</evidence>
<dbReference type="InterPro" id="IPR038056">
    <property type="entry name" value="YjbR-like_sf"/>
</dbReference>
<evidence type="ECO:0008006" key="3">
    <source>
        <dbReference type="Google" id="ProtNLM"/>
    </source>
</evidence>
<organism evidence="1 2">
    <name type="scientific">Streptomyces macrosporus</name>
    <dbReference type="NCBI Taxonomy" id="44032"/>
    <lineage>
        <taxon>Bacteria</taxon>
        <taxon>Bacillati</taxon>
        <taxon>Actinomycetota</taxon>
        <taxon>Actinomycetes</taxon>
        <taxon>Kitasatosporales</taxon>
        <taxon>Streptomycetaceae</taxon>
        <taxon>Streptomyces</taxon>
    </lineage>
</organism>
<dbReference type="InterPro" id="IPR058532">
    <property type="entry name" value="YjbR/MT2646/Rv2570-like"/>
</dbReference>
<keyword evidence="2" id="KW-1185">Reference proteome</keyword>
<proteinExistence type="predicted"/>
<dbReference type="Gene3D" id="3.90.1150.30">
    <property type="match status" value="1"/>
</dbReference>